<evidence type="ECO:0000259" key="4">
    <source>
        <dbReference type="PROSITE" id="PS01124"/>
    </source>
</evidence>
<keyword evidence="1" id="KW-0805">Transcription regulation</keyword>
<dbReference type="PANTHER" id="PTHR46796">
    <property type="entry name" value="HTH-TYPE TRANSCRIPTIONAL ACTIVATOR RHAS-RELATED"/>
    <property type="match status" value="1"/>
</dbReference>
<gene>
    <name evidence="5" type="ORF">R1T40_11910</name>
</gene>
<dbReference type="EMBL" id="CP136704">
    <property type="protein sequence ID" value="WOI31670.1"/>
    <property type="molecule type" value="Genomic_DNA"/>
</dbReference>
<dbReference type="PANTHER" id="PTHR46796:SF6">
    <property type="entry name" value="ARAC SUBFAMILY"/>
    <property type="match status" value="1"/>
</dbReference>
<dbReference type="Proteomes" id="UP001302666">
    <property type="component" value="Chromosome"/>
</dbReference>
<keyword evidence="6" id="KW-1185">Reference proteome</keyword>
<protein>
    <submittedName>
        <fullName evidence="5">Helix-turn-helix domain-containing protein</fullName>
    </submittedName>
</protein>
<dbReference type="RefSeq" id="WP_317384256.1">
    <property type="nucleotide sequence ID" value="NZ_CP136704.1"/>
</dbReference>
<name>A0ABZ0HC94_TRISK</name>
<sequence>MPPRLRGRRSNALRQKTPRIIRSLLADPTETTLPSRFIMNATHHPSSDNEQREETSIGPRLTVELFVQPGFSHLELSSIIAVLDAANTLDAGNWFSWCITSDSPGIVASNSDLLVRADPAIGVQYLKDVLFVVGGHNYGGGSWLARIRAMQKLRRPAFLLSEAATSYIRRSAPLSGPATTHWLDVRTLREAGDYPTVSNRLVEDNAGILTCAGRSHTAELVIRFLSQFLSPQHCAELASILMIDTARGYSGEQPKGAARNTNLLEGRLVKAMAVMEECIEHPLPTAEIAERAGVSVRHLERLFLAHLNTTPAKHYMQLRLKLANKLITDTNLPIAEIAFASGFASSTSLSRAYRREYGMTPYQVRARDRAGASLRGA</sequence>
<evidence type="ECO:0000313" key="5">
    <source>
        <dbReference type="EMBL" id="WOI31670.1"/>
    </source>
</evidence>
<dbReference type="PROSITE" id="PS01124">
    <property type="entry name" value="HTH_ARAC_FAMILY_2"/>
    <property type="match status" value="1"/>
</dbReference>
<keyword evidence="3" id="KW-0804">Transcription</keyword>
<evidence type="ECO:0000256" key="1">
    <source>
        <dbReference type="ARBA" id="ARBA00023015"/>
    </source>
</evidence>
<dbReference type="SUPFAM" id="SSF52317">
    <property type="entry name" value="Class I glutamine amidotransferase-like"/>
    <property type="match status" value="1"/>
</dbReference>
<accession>A0ABZ0HC94</accession>
<dbReference type="InterPro" id="IPR009057">
    <property type="entry name" value="Homeodomain-like_sf"/>
</dbReference>
<dbReference type="Pfam" id="PF12833">
    <property type="entry name" value="HTH_18"/>
    <property type="match status" value="1"/>
</dbReference>
<organism evidence="5 6">
    <name type="scientific">Tritonibacter scottomollicae</name>
    <name type="common">Epibacterium scottomollicae</name>
    <dbReference type="NCBI Taxonomy" id="483013"/>
    <lineage>
        <taxon>Bacteria</taxon>
        <taxon>Pseudomonadati</taxon>
        <taxon>Pseudomonadota</taxon>
        <taxon>Alphaproteobacteria</taxon>
        <taxon>Rhodobacterales</taxon>
        <taxon>Paracoccaceae</taxon>
        <taxon>Tritonibacter</taxon>
    </lineage>
</organism>
<evidence type="ECO:0000313" key="6">
    <source>
        <dbReference type="Proteomes" id="UP001302666"/>
    </source>
</evidence>
<feature type="domain" description="HTH araC/xylS-type" evidence="4">
    <location>
        <begin position="269"/>
        <end position="367"/>
    </location>
</feature>
<reference evidence="5 6" key="1">
    <citation type="submission" date="2023-10" db="EMBL/GenBank/DDBJ databases">
        <title>Eight complete genome sequences of bacteria isolated from laboratory stock of Giant Kelp gametophytes.</title>
        <authorList>
            <person name="Tolentino B."/>
            <person name="Nuzhdin S."/>
        </authorList>
    </citation>
    <scope>NUCLEOTIDE SEQUENCE [LARGE SCALE GENOMIC DNA]</scope>
    <source>
        <strain evidence="5 6">LC.270.F.C4</strain>
    </source>
</reference>
<dbReference type="InterPro" id="IPR029062">
    <property type="entry name" value="Class_I_gatase-like"/>
</dbReference>
<dbReference type="SMART" id="SM00342">
    <property type="entry name" value="HTH_ARAC"/>
    <property type="match status" value="1"/>
</dbReference>
<evidence type="ECO:0000256" key="2">
    <source>
        <dbReference type="ARBA" id="ARBA00023125"/>
    </source>
</evidence>
<dbReference type="InterPro" id="IPR018060">
    <property type="entry name" value="HTH_AraC"/>
</dbReference>
<evidence type="ECO:0000256" key="3">
    <source>
        <dbReference type="ARBA" id="ARBA00023163"/>
    </source>
</evidence>
<proteinExistence type="predicted"/>
<dbReference type="Gene3D" id="1.10.10.60">
    <property type="entry name" value="Homeodomain-like"/>
    <property type="match status" value="1"/>
</dbReference>
<dbReference type="Gene3D" id="3.40.50.880">
    <property type="match status" value="1"/>
</dbReference>
<dbReference type="SUPFAM" id="SSF46689">
    <property type="entry name" value="Homeodomain-like"/>
    <property type="match status" value="2"/>
</dbReference>
<dbReference type="InterPro" id="IPR050204">
    <property type="entry name" value="AraC_XylS_family_regulators"/>
</dbReference>
<keyword evidence="2" id="KW-0238">DNA-binding</keyword>